<feature type="compositionally biased region" description="Basic and acidic residues" evidence="1">
    <location>
        <begin position="110"/>
        <end position="127"/>
    </location>
</feature>
<dbReference type="AlphaFoldDB" id="A0AAD6V2N7"/>
<feature type="compositionally biased region" description="Basic and acidic residues" evidence="1">
    <location>
        <begin position="37"/>
        <end position="54"/>
    </location>
</feature>
<keyword evidence="3" id="KW-1185">Reference proteome</keyword>
<feature type="region of interest" description="Disordered" evidence="1">
    <location>
        <begin position="110"/>
        <end position="131"/>
    </location>
</feature>
<dbReference type="Proteomes" id="UP001219525">
    <property type="component" value="Unassembled WGS sequence"/>
</dbReference>
<gene>
    <name evidence="2" type="ORF">GGX14DRAFT_402101</name>
</gene>
<evidence type="ECO:0000256" key="1">
    <source>
        <dbReference type="SAM" id="MobiDB-lite"/>
    </source>
</evidence>
<proteinExistence type="predicted"/>
<reference evidence="2" key="1">
    <citation type="submission" date="2023-03" db="EMBL/GenBank/DDBJ databases">
        <title>Massive genome expansion in bonnet fungi (Mycena s.s.) driven by repeated elements and novel gene families across ecological guilds.</title>
        <authorList>
            <consortium name="Lawrence Berkeley National Laboratory"/>
            <person name="Harder C.B."/>
            <person name="Miyauchi S."/>
            <person name="Viragh M."/>
            <person name="Kuo A."/>
            <person name="Thoen E."/>
            <person name="Andreopoulos B."/>
            <person name="Lu D."/>
            <person name="Skrede I."/>
            <person name="Drula E."/>
            <person name="Henrissat B."/>
            <person name="Morin E."/>
            <person name="Kohler A."/>
            <person name="Barry K."/>
            <person name="LaButti K."/>
            <person name="Morin E."/>
            <person name="Salamov A."/>
            <person name="Lipzen A."/>
            <person name="Mereny Z."/>
            <person name="Hegedus B."/>
            <person name="Baldrian P."/>
            <person name="Stursova M."/>
            <person name="Weitz H."/>
            <person name="Taylor A."/>
            <person name="Grigoriev I.V."/>
            <person name="Nagy L.G."/>
            <person name="Martin F."/>
            <person name="Kauserud H."/>
        </authorList>
    </citation>
    <scope>NUCLEOTIDE SEQUENCE</scope>
    <source>
        <strain evidence="2">9144</strain>
    </source>
</reference>
<comment type="caution">
    <text evidence="2">The sequence shown here is derived from an EMBL/GenBank/DDBJ whole genome shotgun (WGS) entry which is preliminary data.</text>
</comment>
<accession>A0AAD6V2N7</accession>
<evidence type="ECO:0000313" key="2">
    <source>
        <dbReference type="EMBL" id="KAJ7198084.1"/>
    </source>
</evidence>
<organism evidence="2 3">
    <name type="scientific">Mycena pura</name>
    <dbReference type="NCBI Taxonomy" id="153505"/>
    <lineage>
        <taxon>Eukaryota</taxon>
        <taxon>Fungi</taxon>
        <taxon>Dikarya</taxon>
        <taxon>Basidiomycota</taxon>
        <taxon>Agaricomycotina</taxon>
        <taxon>Agaricomycetes</taxon>
        <taxon>Agaricomycetidae</taxon>
        <taxon>Agaricales</taxon>
        <taxon>Marasmiineae</taxon>
        <taxon>Mycenaceae</taxon>
        <taxon>Mycena</taxon>
    </lineage>
</organism>
<name>A0AAD6V2N7_9AGAR</name>
<evidence type="ECO:0000313" key="3">
    <source>
        <dbReference type="Proteomes" id="UP001219525"/>
    </source>
</evidence>
<feature type="region of interest" description="Disordered" evidence="1">
    <location>
        <begin position="37"/>
        <end position="64"/>
    </location>
</feature>
<protein>
    <submittedName>
        <fullName evidence="2">Uncharacterized protein</fullName>
    </submittedName>
</protein>
<dbReference type="EMBL" id="JARJCW010000074">
    <property type="protein sequence ID" value="KAJ7198084.1"/>
    <property type="molecule type" value="Genomic_DNA"/>
</dbReference>
<sequence length="423" mass="46171">MPCSSWRRGERVRECLGTKRIDLVARALSLGPVRDRARATEMQRRASGSRDCRRSSGHMKTSRQAKDTIFRNVEVKLVSVTTPATEKLNLEPDWSSPIAERRALRVRMNSERRRGDESALEKRERLGEAGGWRTDGEFGAAAISYNDGDSATEWVGFGGRDSELHVLNIRLLEEPNTVACKVNGSIELRTITHRELAASQKSSPGQIFCGIEDGVVDVGKVTSDEPETNEDVESDGELGLAVPVALKSLDPPDDSLQCRGVADFKRKACIDMEGTNGGEVAFNGVVEDGAILAGEVSRPGHEAELSRREQLTRGGCILGVEPNKVEERSLGGGIGLPGGGSESVEEEKCDLSRQPLIVSIVLPHSQAVFNCVRDWSQSISRFIQAHTRLPSKADSKNLEIILVFSTRAKSKKEQGVKTLSEVK</sequence>